<gene>
    <name evidence="1" type="ORF">KPL81_00980</name>
</gene>
<evidence type="ECO:0000313" key="1">
    <source>
        <dbReference type="EMBL" id="MBW6389734.1"/>
    </source>
</evidence>
<dbReference type="EMBL" id="JAHYCA010000001">
    <property type="protein sequence ID" value="MBW6389734.1"/>
    <property type="molecule type" value="Genomic_DNA"/>
</dbReference>
<proteinExistence type="predicted"/>
<dbReference type="Proteomes" id="UP000769617">
    <property type="component" value="Unassembled WGS sequence"/>
</dbReference>
<name>A0ABS6ZLC9_9GAMM</name>
<comment type="caution">
    <text evidence="1">The sequence shown here is derived from an EMBL/GenBank/DDBJ whole genome shotgun (WGS) entry which is preliminary data.</text>
</comment>
<dbReference type="Pfam" id="PF06097">
    <property type="entry name" value="DUF945"/>
    <property type="match status" value="1"/>
</dbReference>
<reference evidence="1 2" key="1">
    <citation type="submission" date="2021-07" db="EMBL/GenBank/DDBJ databases">
        <authorList>
            <person name="So Y."/>
        </authorList>
    </citation>
    <scope>NUCLEOTIDE SEQUENCE [LARGE SCALE GENOMIC DNA]</scope>
    <source>
        <strain evidence="1 2">Y3S6</strain>
    </source>
</reference>
<dbReference type="InterPro" id="IPR010352">
    <property type="entry name" value="DUF945"/>
</dbReference>
<evidence type="ECO:0000313" key="2">
    <source>
        <dbReference type="Proteomes" id="UP000769617"/>
    </source>
</evidence>
<dbReference type="RefSeq" id="WP_219790324.1">
    <property type="nucleotide sequence ID" value="NZ_JAHYCA010000001.1"/>
</dbReference>
<keyword evidence="2" id="KW-1185">Reference proteome</keyword>
<organism evidence="1 2">
    <name type="scientific">Billgrantia antri</name>
    <dbReference type="NCBI Taxonomy" id="2846777"/>
    <lineage>
        <taxon>Bacteria</taxon>
        <taxon>Pseudomonadati</taxon>
        <taxon>Pseudomonadota</taxon>
        <taxon>Gammaproteobacteria</taxon>
        <taxon>Oceanospirillales</taxon>
        <taxon>Halomonadaceae</taxon>
        <taxon>Billgrantia</taxon>
    </lineage>
</organism>
<protein>
    <submittedName>
        <fullName evidence="1">YdgA family protein</fullName>
    </submittedName>
</protein>
<accession>A0ABS6ZLC9</accession>
<sequence length="412" mass="46502">MRKERLIVPLLVVLLLVWLVGQAVSSWLFEREMARTLADLEARGEIDIQRLDVEQGWWTSTGRIRLAPLLGQAWQLELTYQAQHGVLSTLLNGEAMLRHGPDGVNLFGDSLASSPPQWEASYHTLNGVLEGRIQLSPLRITQQQRELAFDGGRLRFSGEQGNWRLRAQLSAWTLSDGAVRLEVGPATLNSHYAYTQDARAFTQEDRLQIESLSWHQPQLELDATAFRLANRISLDEQELRMQLDIDLGEIHAAEQVLLTGQVEAELSRLNADAIRHTMARLRELAASGVHGDDPDALLAALEPYLLAMLKDSPRLDLQRLELDSPMLGLAARVDGALFFDGRRLDALSLVDFEEPAVKERWRRRLDGDFTWHELPTVVALWLGLPLDTRTLEVDIGRGQVRVNGRPLPPLWR</sequence>